<evidence type="ECO:0000313" key="1">
    <source>
        <dbReference type="EMBL" id="NER14970.1"/>
    </source>
</evidence>
<evidence type="ECO:0000313" key="2">
    <source>
        <dbReference type="Proteomes" id="UP000468581"/>
    </source>
</evidence>
<proteinExistence type="predicted"/>
<name>A0A6P0UR36_9FLAO</name>
<dbReference type="EMBL" id="JAABOO010000003">
    <property type="protein sequence ID" value="NER14970.1"/>
    <property type="molecule type" value="Genomic_DNA"/>
</dbReference>
<organism evidence="1 2">
    <name type="scientific">Leptobacterium flavescens</name>
    <dbReference type="NCBI Taxonomy" id="472055"/>
    <lineage>
        <taxon>Bacteria</taxon>
        <taxon>Pseudomonadati</taxon>
        <taxon>Bacteroidota</taxon>
        <taxon>Flavobacteriia</taxon>
        <taxon>Flavobacteriales</taxon>
        <taxon>Flavobacteriaceae</taxon>
        <taxon>Leptobacterium</taxon>
    </lineage>
</organism>
<evidence type="ECO:0008006" key="3">
    <source>
        <dbReference type="Google" id="ProtNLM"/>
    </source>
</evidence>
<dbReference type="Proteomes" id="UP000468581">
    <property type="component" value="Unassembled WGS sequence"/>
</dbReference>
<accession>A0A6P0UR36</accession>
<protein>
    <recommendedName>
        <fullName evidence="3">DUF1735 domain-containing protein</fullName>
    </recommendedName>
</protein>
<reference evidence="1 2" key="1">
    <citation type="submission" date="2020-01" db="EMBL/GenBank/DDBJ databases">
        <title>Leptobacterium flavescens.</title>
        <authorList>
            <person name="Wang G."/>
        </authorList>
    </citation>
    <scope>NUCLEOTIDE SEQUENCE [LARGE SCALE GENOMIC DNA]</scope>
    <source>
        <strain evidence="1 2">KCTC 22160</strain>
    </source>
</reference>
<dbReference type="RefSeq" id="WP_163608245.1">
    <property type="nucleotide sequence ID" value="NZ_JAABOO010000003.1"/>
</dbReference>
<gene>
    <name evidence="1" type="ORF">GWK08_16050</name>
</gene>
<keyword evidence="2" id="KW-1185">Reference proteome</keyword>
<comment type="caution">
    <text evidence="1">The sequence shown here is derived from an EMBL/GenBank/DDBJ whole genome shotgun (WGS) entry which is preliminary data.</text>
</comment>
<sequence length="277" mass="28541">MKKIKFCFFLIASVLFLNSCSEDDRVFLDVTDPANSIAQFNTGEILVINPSADTQNSIIVGVSTISDSDRVITISVDASSTLDPSFYQIESLTPVIPAGQVTGEVIVTTFATDIFPDGGDALVLNLESVEGATILDSSVSQLSVGTTVECPSVDIAAVIGDGANVLANEILTGGFGAPLSAGGLTRSVLAGPGENQVTIVGGVGFNGSQDLVLNIDPDTGAVSYGGEDNVTFFENAGTPIPYTTVTGQALTCIGLIDIEIAAPFAAPFNANTFTIQF</sequence>
<dbReference type="AlphaFoldDB" id="A0A6P0UR36"/>